<evidence type="ECO:0000313" key="3">
    <source>
        <dbReference type="Proteomes" id="UP000095283"/>
    </source>
</evidence>
<keyword evidence="3" id="KW-1185">Reference proteome</keyword>
<feature type="compositionally biased region" description="Polar residues" evidence="1">
    <location>
        <begin position="35"/>
        <end position="53"/>
    </location>
</feature>
<organism evidence="3 4">
    <name type="scientific">Heterorhabditis bacteriophora</name>
    <name type="common">Entomopathogenic nematode worm</name>
    <dbReference type="NCBI Taxonomy" id="37862"/>
    <lineage>
        <taxon>Eukaryota</taxon>
        <taxon>Metazoa</taxon>
        <taxon>Ecdysozoa</taxon>
        <taxon>Nematoda</taxon>
        <taxon>Chromadorea</taxon>
        <taxon>Rhabditida</taxon>
        <taxon>Rhabditina</taxon>
        <taxon>Rhabditomorpha</taxon>
        <taxon>Strongyloidea</taxon>
        <taxon>Heterorhabditidae</taxon>
        <taxon>Heterorhabditis</taxon>
    </lineage>
</organism>
<dbReference type="WBParaSite" id="Hba_05800">
    <property type="protein sequence ID" value="Hba_05800"/>
    <property type="gene ID" value="Hba_05800"/>
</dbReference>
<protein>
    <submittedName>
        <fullName evidence="4">Uncharacterized protein</fullName>
    </submittedName>
</protein>
<keyword evidence="2" id="KW-0732">Signal</keyword>
<dbReference type="Proteomes" id="UP000095283">
    <property type="component" value="Unplaced"/>
</dbReference>
<name>A0A1I7WKZ1_HETBA</name>
<feature type="region of interest" description="Disordered" evidence="1">
    <location>
        <begin position="20"/>
        <end position="53"/>
    </location>
</feature>
<evidence type="ECO:0000313" key="4">
    <source>
        <dbReference type="WBParaSite" id="Hba_05800"/>
    </source>
</evidence>
<accession>A0A1I7WKZ1</accession>
<evidence type="ECO:0000256" key="1">
    <source>
        <dbReference type="SAM" id="MobiDB-lite"/>
    </source>
</evidence>
<evidence type="ECO:0000256" key="2">
    <source>
        <dbReference type="SAM" id="SignalP"/>
    </source>
</evidence>
<reference evidence="4" key="1">
    <citation type="submission" date="2016-11" db="UniProtKB">
        <authorList>
            <consortium name="WormBaseParasite"/>
        </authorList>
    </citation>
    <scope>IDENTIFICATION</scope>
</reference>
<feature type="signal peptide" evidence="2">
    <location>
        <begin position="1"/>
        <end position="17"/>
    </location>
</feature>
<proteinExistence type="predicted"/>
<sequence>MRVFYILLILTWQETLAKKRHYSTTPSPGEKNYNAIPQMSQQNPPNPFSYQGQIPQSYSGLSQALARQQSEVAQYSSKQMEYLDQQRRYQQAMIDHQAGAAVLTARARGVKTQGPPESKHTSNLYKLEFSLYIQRSKKMYGNPKVIKKTFGTLVKWVCILI</sequence>
<dbReference type="AlphaFoldDB" id="A0A1I7WKZ1"/>
<feature type="chain" id="PRO_5009310673" evidence="2">
    <location>
        <begin position="18"/>
        <end position="161"/>
    </location>
</feature>